<feature type="transmembrane region" description="Helical" evidence="1">
    <location>
        <begin position="68"/>
        <end position="86"/>
    </location>
</feature>
<dbReference type="EMBL" id="LRRD01000057">
    <property type="protein sequence ID" value="KXW57477.1"/>
    <property type="molecule type" value="Genomic_DNA"/>
</dbReference>
<proteinExistence type="predicted"/>
<dbReference type="Proteomes" id="UP000075653">
    <property type="component" value="Unassembled WGS sequence"/>
</dbReference>
<evidence type="ECO:0000256" key="1">
    <source>
        <dbReference type="SAM" id="Phobius"/>
    </source>
</evidence>
<dbReference type="STRING" id="1789004.FEMY_20120"/>
<keyword evidence="1" id="KW-0812">Transmembrane</keyword>
<keyword evidence="1" id="KW-0472">Membrane</keyword>
<feature type="transmembrane region" description="Helical" evidence="1">
    <location>
        <begin position="98"/>
        <end position="124"/>
    </location>
</feature>
<dbReference type="PATRIC" id="fig|1789004.3.peg.2074"/>
<comment type="caution">
    <text evidence="2">The sequence shown here is derived from an EMBL/GenBank/DDBJ whole genome shotgun (WGS) entry which is preliminary data.</text>
</comment>
<organism evidence="2 3">
    <name type="scientific">Ferrovum myxofaciens</name>
    <dbReference type="NCBI Taxonomy" id="416213"/>
    <lineage>
        <taxon>Bacteria</taxon>
        <taxon>Pseudomonadati</taxon>
        <taxon>Pseudomonadota</taxon>
        <taxon>Betaproteobacteria</taxon>
        <taxon>Ferrovales</taxon>
        <taxon>Ferrovaceae</taxon>
        <taxon>Ferrovum</taxon>
    </lineage>
</organism>
<sequence>MSRAITDREGTKMNQSIVNAIRSKVARRAGMTGAVFMATISNAFATGAGGLPWDSAIIQLQSDLTGPVATAISVIAFLAAGAALVFGEELGGIAKKALFVVLGVAFIVLGDKFLAAMGLTGALIY</sequence>
<dbReference type="InterPro" id="IPR007039">
    <property type="entry name" value="TrbC/VirB2"/>
</dbReference>
<feature type="transmembrane region" description="Helical" evidence="1">
    <location>
        <begin position="29"/>
        <end position="48"/>
    </location>
</feature>
<accession>A0A149VW76</accession>
<evidence type="ECO:0000313" key="3">
    <source>
        <dbReference type="Proteomes" id="UP000075653"/>
    </source>
</evidence>
<gene>
    <name evidence="2" type="ORF">FEMY_20120</name>
</gene>
<keyword evidence="3" id="KW-1185">Reference proteome</keyword>
<dbReference type="Pfam" id="PF04956">
    <property type="entry name" value="TrbC"/>
    <property type="match status" value="1"/>
</dbReference>
<keyword evidence="1" id="KW-1133">Transmembrane helix</keyword>
<name>A0A149VW76_9PROT</name>
<reference evidence="2 3" key="1">
    <citation type="submission" date="2016-01" db="EMBL/GenBank/DDBJ databases">
        <title>Genome sequence of the acidophilic iron oxidising Ferrovum strain Z-31.</title>
        <authorList>
            <person name="Poehlein A."/>
            <person name="Ullrich S.R."/>
            <person name="Schloemann M."/>
            <person name="Muehling M."/>
            <person name="Daniel R."/>
        </authorList>
    </citation>
    <scope>NUCLEOTIDE SEQUENCE [LARGE SCALE GENOMIC DNA]</scope>
    <source>
        <strain evidence="2 3">Z-31</strain>
    </source>
</reference>
<evidence type="ECO:0000313" key="2">
    <source>
        <dbReference type="EMBL" id="KXW57477.1"/>
    </source>
</evidence>
<protein>
    <submittedName>
        <fullName evidence="2">TrbC/VIRB2 family protein</fullName>
    </submittedName>
</protein>
<dbReference type="AlphaFoldDB" id="A0A149VW76"/>